<evidence type="ECO:0000256" key="1">
    <source>
        <dbReference type="SAM" id="SignalP"/>
    </source>
</evidence>
<dbReference type="Proteomes" id="UP000095282">
    <property type="component" value="Unplaced"/>
</dbReference>
<feature type="signal peptide" evidence="1">
    <location>
        <begin position="1"/>
        <end position="24"/>
    </location>
</feature>
<protein>
    <submittedName>
        <fullName evidence="3">Transmembrane protein</fullName>
    </submittedName>
</protein>
<reference evidence="3" key="1">
    <citation type="submission" date="2016-11" db="UniProtKB">
        <authorList>
            <consortium name="WormBaseParasite"/>
        </authorList>
    </citation>
    <scope>IDENTIFICATION</scope>
</reference>
<feature type="chain" id="PRO_5009308341" evidence="1">
    <location>
        <begin position="25"/>
        <end position="71"/>
    </location>
</feature>
<dbReference type="WBParaSite" id="Csp11.Scaffold629.g14539.t1">
    <property type="protein sequence ID" value="Csp11.Scaffold629.g14539.t1"/>
    <property type="gene ID" value="Csp11.Scaffold629.g14539"/>
</dbReference>
<keyword evidence="2" id="KW-1185">Reference proteome</keyword>
<keyword evidence="1" id="KW-0732">Signal</keyword>
<organism evidence="2 3">
    <name type="scientific">Caenorhabditis tropicalis</name>
    <dbReference type="NCBI Taxonomy" id="1561998"/>
    <lineage>
        <taxon>Eukaryota</taxon>
        <taxon>Metazoa</taxon>
        <taxon>Ecdysozoa</taxon>
        <taxon>Nematoda</taxon>
        <taxon>Chromadorea</taxon>
        <taxon>Rhabditida</taxon>
        <taxon>Rhabditina</taxon>
        <taxon>Rhabditomorpha</taxon>
        <taxon>Rhabditoidea</taxon>
        <taxon>Rhabditidae</taxon>
        <taxon>Peloderinae</taxon>
        <taxon>Caenorhabditis</taxon>
    </lineage>
</organism>
<evidence type="ECO:0000313" key="2">
    <source>
        <dbReference type="Proteomes" id="UP000095282"/>
    </source>
</evidence>
<proteinExistence type="predicted"/>
<dbReference type="AlphaFoldDB" id="A0A1I7U3Q3"/>
<accession>A0A1I7U3Q3</accession>
<sequence length="71" mass="7729">MRGALLLLIALFFVSVLLISTTQGHPFFVALHRIQDADSLMSKRALDKCGCNLGCFYSSARDCMSCCALAL</sequence>
<name>A0A1I7U3Q3_9PELO</name>
<dbReference type="eggNOG" id="ENOG502TIWG">
    <property type="taxonomic scope" value="Eukaryota"/>
</dbReference>
<evidence type="ECO:0000313" key="3">
    <source>
        <dbReference type="WBParaSite" id="Csp11.Scaffold629.g14539.t1"/>
    </source>
</evidence>